<organism evidence="1 2">
    <name type="scientific">Fusobacterium periodonticum 1_1_41FAA</name>
    <dbReference type="NCBI Taxonomy" id="469621"/>
    <lineage>
        <taxon>Bacteria</taxon>
        <taxon>Fusobacteriati</taxon>
        <taxon>Fusobacteriota</taxon>
        <taxon>Fusobacteriia</taxon>
        <taxon>Fusobacteriales</taxon>
        <taxon>Fusobacteriaceae</taxon>
        <taxon>Fusobacterium</taxon>
    </lineage>
</organism>
<dbReference type="Proteomes" id="UP000003964">
    <property type="component" value="Unassembled WGS sequence"/>
</dbReference>
<gene>
    <name evidence="1" type="ORF">HMPREF0400_00663</name>
</gene>
<name>D6LG14_9FUSO</name>
<evidence type="ECO:0000313" key="1">
    <source>
        <dbReference type="EMBL" id="EFG29099.2"/>
    </source>
</evidence>
<reference evidence="1 2" key="1">
    <citation type="submission" date="2010-03" db="EMBL/GenBank/DDBJ databases">
        <title>The Genome Sequence of Fusobacterium sp. 1_1_41FAA.</title>
        <authorList>
            <consortium name="The Broad Institute Genome Sequencing Platform"/>
            <person name="Ward D."/>
            <person name="Earl A."/>
            <person name="Feldgarden M."/>
            <person name="Gevers D."/>
            <person name="Young S.K."/>
            <person name="Zeng Q."/>
            <person name="Koehrsen M."/>
            <person name="Alvarado L."/>
            <person name="Berlin A."/>
            <person name="Borenstein D."/>
            <person name="Chapman S."/>
            <person name="Chen Z."/>
            <person name="Engels R."/>
            <person name="Freedman E."/>
            <person name="Gellesch M."/>
            <person name="Goldberg J."/>
            <person name="Griggs A."/>
            <person name="Gujja S."/>
            <person name="Heilman E."/>
            <person name="Heiman D."/>
            <person name="Hepburn T."/>
            <person name="Howarth C."/>
            <person name="Jen D."/>
            <person name="Larson L."/>
            <person name="Mehta T."/>
            <person name="Park D."/>
            <person name="Pearson M."/>
            <person name="Richards J."/>
            <person name="Roberts A."/>
            <person name="Saif S."/>
            <person name="Shea T."/>
            <person name="Shenoy N."/>
            <person name="Sisk P."/>
            <person name="Stolte C."/>
            <person name="Sykes S."/>
            <person name="Walk T."/>
            <person name="White J."/>
            <person name="Yandava C."/>
            <person name="Strauss J.C."/>
            <person name="Ambrose C.E."/>
            <person name="Allen-Vercoe E."/>
            <person name="Haas B."/>
            <person name="Henn M.R."/>
            <person name="Nusbaum C."/>
            <person name="Birren B."/>
        </authorList>
    </citation>
    <scope>NUCLEOTIDE SEQUENCE [LARGE SCALE GENOMIC DNA]</scope>
    <source>
        <strain evidence="1 2">1_1_41FAA</strain>
    </source>
</reference>
<sequence>MELYSFLPVNVLVGMSAEVIKEFPSPYGVSFILIRYFQVFLGLKGEVFPSPYGVSFILILLQIL</sequence>
<accession>D6LG14</accession>
<protein>
    <submittedName>
        <fullName evidence="1">Uncharacterized protein</fullName>
    </submittedName>
</protein>
<dbReference type="EMBL" id="GG770381">
    <property type="protein sequence ID" value="EFG29099.2"/>
    <property type="molecule type" value="Genomic_DNA"/>
</dbReference>
<proteinExistence type="predicted"/>
<dbReference type="AlphaFoldDB" id="D6LG14"/>
<evidence type="ECO:0000313" key="2">
    <source>
        <dbReference type="Proteomes" id="UP000003964"/>
    </source>
</evidence>